<keyword evidence="1" id="KW-0472">Membrane</keyword>
<reference evidence="2 3" key="1">
    <citation type="submission" date="2017-08" db="EMBL/GenBank/DDBJ databases">
        <title>Complete genome sequence of Mucilaginibacter sp. strain BJC16-A31.</title>
        <authorList>
            <consortium name="Henan University of Science and Technology"/>
            <person name="You X."/>
        </authorList>
    </citation>
    <scope>NUCLEOTIDE SEQUENCE [LARGE SCALE GENOMIC DNA]</scope>
    <source>
        <strain evidence="2 3">BJC16-A31</strain>
    </source>
</reference>
<proteinExistence type="predicted"/>
<dbReference type="EMBL" id="CP022743">
    <property type="protein sequence ID" value="ASU35425.1"/>
    <property type="molecule type" value="Genomic_DNA"/>
</dbReference>
<protein>
    <submittedName>
        <fullName evidence="2">Uncharacterized protein</fullName>
    </submittedName>
</protein>
<dbReference type="KEGG" id="muc:MuYL_3540"/>
<dbReference type="AlphaFoldDB" id="A0A223NZZ3"/>
<evidence type="ECO:0000313" key="2">
    <source>
        <dbReference type="EMBL" id="ASU35425.1"/>
    </source>
</evidence>
<sequence length="47" mass="5870">MSFFKELLIGEFFSLFILFFYYSDNWHVNSYVFINKYLCPLYQQPQK</sequence>
<keyword evidence="1" id="KW-1133">Transmembrane helix</keyword>
<dbReference type="Proteomes" id="UP000215002">
    <property type="component" value="Chromosome"/>
</dbReference>
<feature type="transmembrane region" description="Helical" evidence="1">
    <location>
        <begin position="7"/>
        <end position="23"/>
    </location>
</feature>
<evidence type="ECO:0000313" key="3">
    <source>
        <dbReference type="Proteomes" id="UP000215002"/>
    </source>
</evidence>
<keyword evidence="1" id="KW-0812">Transmembrane</keyword>
<accession>A0A223NZZ3</accession>
<name>A0A223NZZ3_9SPHI</name>
<organism evidence="2 3">
    <name type="scientific">Mucilaginibacter xinganensis</name>
    <dbReference type="NCBI Taxonomy" id="1234841"/>
    <lineage>
        <taxon>Bacteria</taxon>
        <taxon>Pseudomonadati</taxon>
        <taxon>Bacteroidota</taxon>
        <taxon>Sphingobacteriia</taxon>
        <taxon>Sphingobacteriales</taxon>
        <taxon>Sphingobacteriaceae</taxon>
        <taxon>Mucilaginibacter</taxon>
    </lineage>
</organism>
<gene>
    <name evidence="2" type="ORF">MuYL_3540</name>
</gene>
<keyword evidence="3" id="KW-1185">Reference proteome</keyword>
<evidence type="ECO:0000256" key="1">
    <source>
        <dbReference type="SAM" id="Phobius"/>
    </source>
</evidence>